<evidence type="ECO:0000256" key="1">
    <source>
        <dbReference type="SAM" id="MobiDB-lite"/>
    </source>
</evidence>
<proteinExistence type="predicted"/>
<reference evidence="2 3" key="1">
    <citation type="journal article" date="2019" name="Emerg. Microbes Infect.">
        <title>Comprehensive subspecies identification of 175 nontuberculous mycobacteria species based on 7547 genomic profiles.</title>
        <authorList>
            <person name="Matsumoto Y."/>
            <person name="Kinjo T."/>
            <person name="Motooka D."/>
            <person name="Nabeya D."/>
            <person name="Jung N."/>
            <person name="Uechi K."/>
            <person name="Horii T."/>
            <person name="Iida T."/>
            <person name="Fujita J."/>
            <person name="Nakamura S."/>
        </authorList>
    </citation>
    <scope>NUCLEOTIDE SEQUENCE [LARGE SCALE GENOMIC DNA]</scope>
    <source>
        <strain evidence="2 3">JCM 18538</strain>
        <plasmid evidence="2">pJCM18538</plasmid>
    </source>
</reference>
<feature type="region of interest" description="Disordered" evidence="1">
    <location>
        <begin position="47"/>
        <end position="110"/>
    </location>
</feature>
<dbReference type="EMBL" id="AP022592">
    <property type="protein sequence ID" value="BBY46796.1"/>
    <property type="molecule type" value="Genomic_DNA"/>
</dbReference>
<dbReference type="AlphaFoldDB" id="A0A7I7RRW6"/>
<keyword evidence="2" id="KW-0614">Plasmid</keyword>
<feature type="region of interest" description="Disordered" evidence="1">
    <location>
        <begin position="1"/>
        <end position="20"/>
    </location>
</feature>
<protein>
    <submittedName>
        <fullName evidence="2">Uncharacterized protein</fullName>
    </submittedName>
</protein>
<sequence>MKDRDEPANRQKKGDAPLNVRRLNRTTLKVVGGLASITAAIAIAGCGDTQHNEPTTSTTPTTSSPAPAPSSAPTSPTEKSLDPSGGNLFTPQVIAPPAPTEPPGVHRHKD</sequence>
<gene>
    <name evidence="2" type="ORF">MARA_02260</name>
</gene>
<keyword evidence="3" id="KW-1185">Reference proteome</keyword>
<dbReference type="KEGG" id="marz:MARA_02260"/>
<evidence type="ECO:0000313" key="2">
    <source>
        <dbReference type="EMBL" id="BBY46796.1"/>
    </source>
</evidence>
<feature type="compositionally biased region" description="Basic and acidic residues" evidence="1">
    <location>
        <begin position="1"/>
        <end position="15"/>
    </location>
</feature>
<feature type="compositionally biased region" description="Low complexity" evidence="1">
    <location>
        <begin position="54"/>
        <end position="77"/>
    </location>
</feature>
<name>A0A7I7RRW6_9MYCO</name>
<accession>A0A7I7RRW6</accession>
<organism evidence="2 3">
    <name type="scientific">Mycolicibacterium arabiense</name>
    <dbReference type="NCBI Taxonomy" id="1286181"/>
    <lineage>
        <taxon>Bacteria</taxon>
        <taxon>Bacillati</taxon>
        <taxon>Actinomycetota</taxon>
        <taxon>Actinomycetes</taxon>
        <taxon>Mycobacteriales</taxon>
        <taxon>Mycobacteriaceae</taxon>
        <taxon>Mycolicibacterium</taxon>
    </lineage>
</organism>
<geneLocation type="plasmid" evidence="2">
    <name>pJCM18538</name>
</geneLocation>
<dbReference type="RefSeq" id="WP_308215004.1">
    <property type="nucleotide sequence ID" value="NZ_JACKVD010000008.1"/>
</dbReference>
<dbReference type="Proteomes" id="UP000467428">
    <property type="component" value="Plasmid pJCM18538"/>
</dbReference>
<evidence type="ECO:0000313" key="3">
    <source>
        <dbReference type="Proteomes" id="UP000467428"/>
    </source>
</evidence>